<accession>A0AC61TQE1</accession>
<sequence length="30" mass="3226">MKIYLYVMLGYAAIVLTAGFLVGGSLKAMM</sequence>
<name>A0AC61TQE1_9CAUD</name>
<dbReference type="EMBL" id="OL539464">
    <property type="protein sequence ID" value="UGO53771.1"/>
    <property type="molecule type" value="Genomic_DNA"/>
</dbReference>
<organism evidence="1 2">
    <name type="scientific">Serratia phage vB_SmaS_Stoker</name>
    <dbReference type="NCBI Taxonomy" id="2902692"/>
    <lineage>
        <taxon>Viruses</taxon>
        <taxon>Duplodnaviria</taxon>
        <taxon>Heunggongvirae</taxon>
        <taxon>Uroviricota</taxon>
        <taxon>Caudoviricetes</taxon>
        <taxon>Bonzeevirus</taxon>
        <taxon>Bonzeevirus stocker</taxon>
    </lineage>
</organism>
<dbReference type="Proteomes" id="UP000828796">
    <property type="component" value="Segment"/>
</dbReference>
<protein>
    <submittedName>
        <fullName evidence="1">Uncharacterized protein</fullName>
    </submittedName>
</protein>
<evidence type="ECO:0000313" key="2">
    <source>
        <dbReference type="Proteomes" id="UP000828796"/>
    </source>
</evidence>
<gene>
    <name evidence="1" type="ORF">STOKER_24</name>
</gene>
<keyword evidence="2" id="KW-1185">Reference proteome</keyword>
<evidence type="ECO:0000313" key="1">
    <source>
        <dbReference type="EMBL" id="UGO53771.1"/>
    </source>
</evidence>
<proteinExistence type="predicted"/>
<reference evidence="1" key="1">
    <citation type="submission" date="2021-10" db="EMBL/GenBank/DDBJ databases">
        <authorList>
            <person name="Tyson S."/>
            <person name="Davis R."/>
            <person name="Hanis T."/>
            <person name="Alger T."/>
            <person name="Sharma R."/>
            <person name="Melhado E."/>
            <person name="Brundage B."/>
            <person name="Thurgood T."/>
            <person name="Sharma R."/>
            <person name="Grose J."/>
        </authorList>
    </citation>
    <scope>NUCLEOTIDE SEQUENCE</scope>
</reference>